<organism evidence="1 2">
    <name type="scientific">Sphaerisporangium siamense</name>
    <dbReference type="NCBI Taxonomy" id="795645"/>
    <lineage>
        <taxon>Bacteria</taxon>
        <taxon>Bacillati</taxon>
        <taxon>Actinomycetota</taxon>
        <taxon>Actinomycetes</taxon>
        <taxon>Streptosporangiales</taxon>
        <taxon>Streptosporangiaceae</taxon>
        <taxon>Sphaerisporangium</taxon>
    </lineage>
</organism>
<keyword evidence="2" id="KW-1185">Reference proteome</keyword>
<dbReference type="RefSeq" id="WP_184882367.1">
    <property type="nucleotide sequence ID" value="NZ_BOOV01000033.1"/>
</dbReference>
<evidence type="ECO:0000313" key="1">
    <source>
        <dbReference type="EMBL" id="MBB4702533.1"/>
    </source>
</evidence>
<dbReference type="AlphaFoldDB" id="A0A7W7G973"/>
<proteinExistence type="predicted"/>
<reference evidence="1 2" key="1">
    <citation type="submission" date="2020-08" db="EMBL/GenBank/DDBJ databases">
        <title>Sequencing the genomes of 1000 actinobacteria strains.</title>
        <authorList>
            <person name="Klenk H.-P."/>
        </authorList>
    </citation>
    <scope>NUCLEOTIDE SEQUENCE [LARGE SCALE GENOMIC DNA]</scope>
    <source>
        <strain evidence="1 2">DSM 45784</strain>
    </source>
</reference>
<gene>
    <name evidence="1" type="ORF">BJ982_004077</name>
</gene>
<dbReference type="EMBL" id="JACHND010000001">
    <property type="protein sequence ID" value="MBB4702533.1"/>
    <property type="molecule type" value="Genomic_DNA"/>
</dbReference>
<sequence length="167" mass="18241">MTTTLKFDSKVGASAANALEPHIRPLYDRPGASILAICEFRHVERTQPAPDADKDPSVKVRMTSIEVPNRDQEGAIREAARALYVQRTAAGTLDDDGIFQLSDTSLKNIGGLLHGIEAARLRAGLKHWVGYIARVNANPHLTISEIKHELDAVSQGLDALLNTEEEH</sequence>
<name>A0A7W7G973_9ACTN</name>
<dbReference type="Proteomes" id="UP000542210">
    <property type="component" value="Unassembled WGS sequence"/>
</dbReference>
<protein>
    <submittedName>
        <fullName evidence="1">Uncharacterized protein</fullName>
    </submittedName>
</protein>
<evidence type="ECO:0000313" key="2">
    <source>
        <dbReference type="Proteomes" id="UP000542210"/>
    </source>
</evidence>
<comment type="caution">
    <text evidence="1">The sequence shown here is derived from an EMBL/GenBank/DDBJ whole genome shotgun (WGS) entry which is preliminary data.</text>
</comment>
<accession>A0A7W7G973</accession>